<keyword evidence="5 10" id="KW-0067">ATP-binding</keyword>
<dbReference type="EMBL" id="JQ975418">
    <property type="protein sequence ID" value="AGB13893.1"/>
    <property type="molecule type" value="Genomic_DNA"/>
</dbReference>
<evidence type="ECO:0000256" key="6">
    <source>
        <dbReference type="ARBA" id="ARBA00022917"/>
    </source>
</evidence>
<proteinExistence type="inferred from homology"/>
<dbReference type="EC" id="6.1.1.2" evidence="2 9"/>
<dbReference type="InterPro" id="IPR014729">
    <property type="entry name" value="Rossmann-like_a/b/a_fold"/>
</dbReference>
<evidence type="ECO:0000256" key="3">
    <source>
        <dbReference type="ARBA" id="ARBA00022598"/>
    </source>
</evidence>
<dbReference type="InterPro" id="IPR001412">
    <property type="entry name" value="aa-tRNA-synth_I_CS"/>
</dbReference>
<evidence type="ECO:0000256" key="4">
    <source>
        <dbReference type="ARBA" id="ARBA00022741"/>
    </source>
</evidence>
<protein>
    <recommendedName>
        <fullName evidence="2 9">Tryptophan--tRNA ligase</fullName>
        <ecNumber evidence="2 9">6.1.1.2</ecNumber>
    </recommendedName>
</protein>
<feature type="compositionally biased region" description="Low complexity" evidence="11">
    <location>
        <begin position="347"/>
        <end position="359"/>
    </location>
</feature>
<evidence type="ECO:0000256" key="7">
    <source>
        <dbReference type="ARBA" id="ARBA00023146"/>
    </source>
</evidence>
<name>A0A0K0K506_MICEC</name>
<dbReference type="PRINTS" id="PR01039">
    <property type="entry name" value="TRNASYNTHTRP"/>
</dbReference>
<dbReference type="InterPro" id="IPR002305">
    <property type="entry name" value="aa-tRNA-synth_Ic"/>
</dbReference>
<dbReference type="PANTHER" id="PTHR43766">
    <property type="entry name" value="TRYPTOPHAN--TRNA LIGASE, MITOCHONDRIAL"/>
    <property type="match status" value="1"/>
</dbReference>
<organism evidence="12">
    <name type="scientific">Micromonospora echinospora</name>
    <name type="common">Micromonospora purpurea</name>
    <dbReference type="NCBI Taxonomy" id="1877"/>
    <lineage>
        <taxon>Bacteria</taxon>
        <taxon>Bacillati</taxon>
        <taxon>Actinomycetota</taxon>
        <taxon>Actinomycetes</taxon>
        <taxon>Micromonosporales</taxon>
        <taxon>Micromonosporaceae</taxon>
        <taxon>Micromonospora</taxon>
    </lineage>
</organism>
<evidence type="ECO:0000256" key="5">
    <source>
        <dbReference type="ARBA" id="ARBA00022840"/>
    </source>
</evidence>
<dbReference type="InterPro" id="IPR002306">
    <property type="entry name" value="Trp-tRNA-ligase"/>
</dbReference>
<feature type="region of interest" description="Disordered" evidence="11">
    <location>
        <begin position="339"/>
        <end position="359"/>
    </location>
</feature>
<evidence type="ECO:0000256" key="10">
    <source>
        <dbReference type="RuleBase" id="RU363036"/>
    </source>
</evidence>
<dbReference type="AlphaFoldDB" id="A0A0K0K506"/>
<dbReference type="PANTHER" id="PTHR43766:SF1">
    <property type="entry name" value="TRYPTOPHAN--TRNA LIGASE, MITOCHONDRIAL"/>
    <property type="match status" value="1"/>
</dbReference>
<comment type="similarity">
    <text evidence="1 10">Belongs to the class-I aminoacyl-tRNA synthetase family.</text>
</comment>
<dbReference type="GO" id="GO:0005829">
    <property type="term" value="C:cytosol"/>
    <property type="evidence" value="ECO:0007669"/>
    <property type="project" value="TreeGrafter"/>
</dbReference>
<evidence type="ECO:0000256" key="9">
    <source>
        <dbReference type="NCBIfam" id="TIGR00233"/>
    </source>
</evidence>
<evidence type="ECO:0000256" key="1">
    <source>
        <dbReference type="ARBA" id="ARBA00005594"/>
    </source>
</evidence>
<comment type="catalytic activity">
    <reaction evidence="8">
        <text>tRNA(Trp) + L-tryptophan + ATP = L-tryptophyl-tRNA(Trp) + AMP + diphosphate + H(+)</text>
        <dbReference type="Rhea" id="RHEA:24080"/>
        <dbReference type="Rhea" id="RHEA-COMP:9671"/>
        <dbReference type="Rhea" id="RHEA-COMP:9705"/>
        <dbReference type="ChEBI" id="CHEBI:15378"/>
        <dbReference type="ChEBI" id="CHEBI:30616"/>
        <dbReference type="ChEBI" id="CHEBI:33019"/>
        <dbReference type="ChEBI" id="CHEBI:57912"/>
        <dbReference type="ChEBI" id="CHEBI:78442"/>
        <dbReference type="ChEBI" id="CHEBI:78535"/>
        <dbReference type="ChEBI" id="CHEBI:456215"/>
        <dbReference type="EC" id="6.1.1.2"/>
    </reaction>
</comment>
<dbReference type="NCBIfam" id="TIGR00233">
    <property type="entry name" value="trpS"/>
    <property type="match status" value="1"/>
</dbReference>
<evidence type="ECO:0000256" key="11">
    <source>
        <dbReference type="SAM" id="MobiDB-lite"/>
    </source>
</evidence>
<keyword evidence="6 10" id="KW-0648">Protein biosynthesis</keyword>
<keyword evidence="4 10" id="KW-0547">Nucleotide-binding</keyword>
<evidence type="ECO:0000256" key="8">
    <source>
        <dbReference type="ARBA" id="ARBA00049929"/>
    </source>
</evidence>
<dbReference type="Pfam" id="PF00579">
    <property type="entry name" value="tRNA-synt_1b"/>
    <property type="match status" value="1"/>
</dbReference>
<dbReference type="FunFam" id="1.10.240.10:FF:000005">
    <property type="entry name" value="Tryptophan--tRNA ligase"/>
    <property type="match status" value="1"/>
</dbReference>
<dbReference type="InterPro" id="IPR050203">
    <property type="entry name" value="Trp-tRNA_synthetase"/>
</dbReference>
<keyword evidence="3 10" id="KW-0436">Ligase</keyword>
<keyword evidence="7 10" id="KW-0030">Aminoacyl-tRNA synthetase</keyword>
<accession>A0A0K0K506</accession>
<dbReference type="RefSeq" id="WP_416902001.1">
    <property type="nucleotide sequence ID" value="NZ_CP182316.1"/>
</dbReference>
<dbReference type="CDD" id="cd00806">
    <property type="entry name" value="TrpRS_core"/>
    <property type="match status" value="1"/>
</dbReference>
<dbReference type="GO" id="GO:0004830">
    <property type="term" value="F:tryptophan-tRNA ligase activity"/>
    <property type="evidence" value="ECO:0007669"/>
    <property type="project" value="UniProtKB-UniRule"/>
</dbReference>
<dbReference type="GO" id="GO:0005524">
    <property type="term" value="F:ATP binding"/>
    <property type="evidence" value="ECO:0007669"/>
    <property type="project" value="UniProtKB-KW"/>
</dbReference>
<evidence type="ECO:0000313" key="12">
    <source>
        <dbReference type="EMBL" id="AGB13893.1"/>
    </source>
</evidence>
<dbReference type="GO" id="GO:0006436">
    <property type="term" value="P:tryptophanyl-tRNA aminoacylation"/>
    <property type="evidence" value="ECO:0007669"/>
    <property type="project" value="UniProtKB-UniRule"/>
</dbReference>
<evidence type="ECO:0000256" key="2">
    <source>
        <dbReference type="ARBA" id="ARBA00013161"/>
    </source>
</evidence>
<dbReference type="Gene3D" id="1.10.240.10">
    <property type="entry name" value="Tyrosyl-Transfer RNA Synthetase"/>
    <property type="match status" value="1"/>
</dbReference>
<dbReference type="PROSITE" id="PS00178">
    <property type="entry name" value="AA_TRNA_LIGASE_I"/>
    <property type="match status" value="1"/>
</dbReference>
<dbReference type="SUPFAM" id="SSF52374">
    <property type="entry name" value="Nucleotidylyl transferase"/>
    <property type="match status" value="1"/>
</dbReference>
<sequence length="359" mass="39797">MSAARMLTGDRPTGRLHLGHYVGSIANRVRLHQRYESFFIIADLHMLTTKNTREDISRVAGNAREMVLDILAAGVEPDRATFYLQSAVPEVGDLNTLFQNLVSVPRLERVPSLKEMARAAGKEEMPYGLLGYPVLQAADILCVRADVVPVGRDNAAHVEVTREVARRFNHLYGEVLPVPEMIHAETPTLVGTDGRAKMSKSLGNAIALADEPAVVRRKVRGMYTDPKRVRADVPGTVAGNPVFVYHDVFNPDRAEVDELKERYRAGRVGDVEVKERLAAALNRFLDPMRERRAGFAAERGLVDQLIADGTERTREEVRRTLAEVRRAMGLTGAYQQIRRRAERARGRAGTPAATGTSRA</sequence>
<dbReference type="Gene3D" id="3.40.50.620">
    <property type="entry name" value="HUPs"/>
    <property type="match status" value="1"/>
</dbReference>
<reference evidence="12" key="1">
    <citation type="submission" date="2012-04" db="EMBL/GenBank/DDBJ databases">
        <title>Construction of gene library of gentamicin biosynthetic gene cluster and function research of characteristic genes.</title>
        <authorList>
            <person name="Hong W."/>
            <person name="Pan C."/>
        </authorList>
    </citation>
    <scope>NUCLEOTIDE SEQUENCE</scope>
    <source>
        <strain evidence="12">G1008</strain>
    </source>
</reference>